<comment type="caution">
    <text evidence="1">The sequence shown here is derived from an EMBL/GenBank/DDBJ whole genome shotgun (WGS) entry which is preliminary data.</text>
</comment>
<reference evidence="1" key="1">
    <citation type="journal article" date="2021" name="Genome Biol. Evol.">
        <title>A High-Quality Reference Genome for a Parasitic Bivalve with Doubly Uniparental Inheritance (Bivalvia: Unionida).</title>
        <authorList>
            <person name="Smith C.H."/>
        </authorList>
    </citation>
    <scope>NUCLEOTIDE SEQUENCE</scope>
    <source>
        <strain evidence="1">CHS0354</strain>
    </source>
</reference>
<proteinExistence type="predicted"/>
<accession>A0AAE0SPU6</accession>
<gene>
    <name evidence="1" type="ORF">CHS0354_009550</name>
</gene>
<dbReference type="EMBL" id="JAEAOA010000613">
    <property type="protein sequence ID" value="KAK3595594.1"/>
    <property type="molecule type" value="Genomic_DNA"/>
</dbReference>
<keyword evidence="2" id="KW-1185">Reference proteome</keyword>
<name>A0AAE0SPU6_9BIVA</name>
<evidence type="ECO:0000313" key="2">
    <source>
        <dbReference type="Proteomes" id="UP001195483"/>
    </source>
</evidence>
<reference evidence="1" key="2">
    <citation type="journal article" date="2021" name="Genome Biol. Evol.">
        <title>Developing a high-quality reference genome for a parasitic bivalve with doubly uniparental inheritance (Bivalvia: Unionida).</title>
        <authorList>
            <person name="Smith C.H."/>
        </authorList>
    </citation>
    <scope>NUCLEOTIDE SEQUENCE</scope>
    <source>
        <strain evidence="1">CHS0354</strain>
        <tissue evidence="1">Mantle</tissue>
    </source>
</reference>
<protein>
    <submittedName>
        <fullName evidence="1">Uncharacterized protein</fullName>
    </submittedName>
</protein>
<dbReference type="Proteomes" id="UP001195483">
    <property type="component" value="Unassembled WGS sequence"/>
</dbReference>
<dbReference type="AlphaFoldDB" id="A0AAE0SPU6"/>
<sequence>MENIQQLKNDSLALCQTGKKFIQKMIIVEMIIQDEDLGGSTNKAQWLLVQLERSNIIPCDLPDYNECDLPDDSNS</sequence>
<reference evidence="1" key="3">
    <citation type="submission" date="2023-05" db="EMBL/GenBank/DDBJ databases">
        <authorList>
            <person name="Smith C.H."/>
        </authorList>
    </citation>
    <scope>NUCLEOTIDE SEQUENCE</scope>
    <source>
        <strain evidence="1">CHS0354</strain>
        <tissue evidence="1">Mantle</tissue>
    </source>
</reference>
<evidence type="ECO:0000313" key="1">
    <source>
        <dbReference type="EMBL" id="KAK3595594.1"/>
    </source>
</evidence>
<organism evidence="1 2">
    <name type="scientific">Potamilus streckersoni</name>
    <dbReference type="NCBI Taxonomy" id="2493646"/>
    <lineage>
        <taxon>Eukaryota</taxon>
        <taxon>Metazoa</taxon>
        <taxon>Spiralia</taxon>
        <taxon>Lophotrochozoa</taxon>
        <taxon>Mollusca</taxon>
        <taxon>Bivalvia</taxon>
        <taxon>Autobranchia</taxon>
        <taxon>Heteroconchia</taxon>
        <taxon>Palaeoheterodonta</taxon>
        <taxon>Unionida</taxon>
        <taxon>Unionoidea</taxon>
        <taxon>Unionidae</taxon>
        <taxon>Ambleminae</taxon>
        <taxon>Lampsilini</taxon>
        <taxon>Potamilus</taxon>
    </lineage>
</organism>